<dbReference type="Proteomes" id="UP000565579">
    <property type="component" value="Unassembled WGS sequence"/>
</dbReference>
<evidence type="ECO:0000313" key="2">
    <source>
        <dbReference type="Proteomes" id="UP000565579"/>
    </source>
</evidence>
<dbReference type="AlphaFoldDB" id="A0A7X0U6I8"/>
<gene>
    <name evidence="1" type="ORF">HD593_011489</name>
</gene>
<name>A0A7X0U6I8_9ACTN</name>
<evidence type="ECO:0000313" key="1">
    <source>
        <dbReference type="EMBL" id="MBB6556694.1"/>
    </source>
</evidence>
<dbReference type="EMBL" id="JACHMI010000001">
    <property type="protein sequence ID" value="MBB6556694.1"/>
    <property type="molecule type" value="Genomic_DNA"/>
</dbReference>
<dbReference type="RefSeq" id="WP_185111141.1">
    <property type="nucleotide sequence ID" value="NZ_BAAAXY010000267.1"/>
</dbReference>
<reference evidence="1 2" key="1">
    <citation type="submission" date="2020-08" db="EMBL/GenBank/DDBJ databases">
        <title>Sequencing the genomes of 1000 actinobacteria strains.</title>
        <authorList>
            <person name="Klenk H.-P."/>
        </authorList>
    </citation>
    <scope>NUCLEOTIDE SEQUENCE [LARGE SCALE GENOMIC DNA]</scope>
    <source>
        <strain evidence="1 2">DSM 43768</strain>
    </source>
</reference>
<keyword evidence="2" id="KW-1185">Reference proteome</keyword>
<comment type="caution">
    <text evidence="1">The sequence shown here is derived from an EMBL/GenBank/DDBJ whole genome shotgun (WGS) entry which is preliminary data.</text>
</comment>
<accession>A0A7X0U6I8</accession>
<sequence length="141" mass="15484">MLTGMTTPVRCTECEGRGWKIVTRRGHMTASGLGLAASAQEDCLFCTGSPETQREGFSWTVRVLTENGEVAGPSGWSGFQATAMDELRTAMRAMPRETSIRGSIRHTCYDFGAGENAQAHRETFRAYVDPAGSVRFERVEK</sequence>
<organism evidence="1 2">
    <name type="scientific">Nonomuraea rubra</name>
    <dbReference type="NCBI Taxonomy" id="46180"/>
    <lineage>
        <taxon>Bacteria</taxon>
        <taxon>Bacillati</taxon>
        <taxon>Actinomycetota</taxon>
        <taxon>Actinomycetes</taxon>
        <taxon>Streptosporangiales</taxon>
        <taxon>Streptosporangiaceae</taxon>
        <taxon>Nonomuraea</taxon>
    </lineage>
</organism>
<protein>
    <submittedName>
        <fullName evidence="1">Uncharacterized protein</fullName>
    </submittedName>
</protein>
<proteinExistence type="predicted"/>